<dbReference type="InterPro" id="IPR032708">
    <property type="entry name" value="McjB_C"/>
</dbReference>
<reference evidence="3" key="1">
    <citation type="submission" date="2011-11" db="EMBL/GenBank/DDBJ databases">
        <title>Complete sequence of Paenibacillus terrae HPL-003.</title>
        <authorList>
            <person name="Shin S.H."/>
            <person name="Kim S."/>
            <person name="Kim J.Y."/>
        </authorList>
    </citation>
    <scope>NUCLEOTIDE SEQUENCE [LARGE SCALE GENOMIC DNA]</scope>
    <source>
        <strain evidence="3">HPL-003</strain>
    </source>
</reference>
<dbReference type="InterPro" id="IPR039498">
    <property type="entry name" value="NTP_transf_5"/>
</dbReference>
<dbReference type="Gene3D" id="3.30.460.40">
    <property type="match status" value="1"/>
</dbReference>
<accession>G7W0E6</accession>
<dbReference type="HOGENOM" id="CLU_036186_0_0_9"/>
<evidence type="ECO:0000313" key="2">
    <source>
        <dbReference type="EMBL" id="AET59567.1"/>
    </source>
</evidence>
<evidence type="ECO:0000259" key="1">
    <source>
        <dbReference type="Pfam" id="PF13471"/>
    </source>
</evidence>
<reference key="2">
    <citation type="submission" date="2011-11" db="EMBL/GenBank/DDBJ databases">
        <authorList>
            <person name="Shin S.H."/>
            <person name="Kim S."/>
            <person name="Kim J.Y."/>
        </authorList>
    </citation>
    <scope>NUCLEOTIDE SEQUENCE</scope>
    <source>
        <strain>HPL-003</strain>
    </source>
</reference>
<sequence length="554" mass="63250">MWVQRLRRLSPEVRRLLPEAWLQLGWARLHQHRPFEDYARGWGIRMEETSWECDARQKQAVRHISHAVELASRYTPWRSNCLVQAAAAMTLLGRRKLDGTLYLGTAKNDAGRLAAHAWVRSGPIYVTGEREMGAFTVVGTFGRRAVTDQNTKIAENMSKHTFLKPDRWKEDPELTLLLFLLREDATPRLDTVDAADLYGLDWARLLRLAEHHRVVPAVYLQLKRINHPAIPAELLRNLQAQYQRNTLRMLRLQAEAGRVTRLLMNHGIRVLMLKGPALAQQLYGDVSLRTSKDVDLLIAPDDMDQAEQWMQEAGYVSKSGEARVLGSWKWKDHHASFLHPHKRVEIELHWRLHPDAGGEPSFEDLWKHRQIGEVTATGVPCVYTLGSEHQFLYLSAHGARHGWFRLRWLVDIDRLAVRAVDWEALLPMMRRYGGLPAGGQAWALAAALLGTSIPEPLRQVAATRLAHRLALSALAFIQASVPAAYPVAEPATHQPGSRSYLLSLKEPSHRLLYLISRLLPSTGDPAVLPLPRQLHFLYIPLRPFLWLKRRFSKH</sequence>
<organism evidence="2 3">
    <name type="scientific">Paenibacillus terrae (strain HPL-003)</name>
    <dbReference type="NCBI Taxonomy" id="985665"/>
    <lineage>
        <taxon>Bacteria</taxon>
        <taxon>Bacillati</taxon>
        <taxon>Bacillota</taxon>
        <taxon>Bacilli</taxon>
        <taxon>Bacillales</taxon>
        <taxon>Paenibacillaceae</taxon>
        <taxon>Paenibacillus</taxon>
    </lineage>
</organism>
<dbReference type="KEGG" id="pta:HPL003_14080"/>
<name>G7W0E6_PAETH</name>
<gene>
    <name evidence="2" type="ordered locus">HPL003_14080</name>
</gene>
<reference evidence="2 3" key="3">
    <citation type="journal article" date="2012" name="J. Bacteriol.">
        <title>Genome Sequence of Paenibacillus terrae HPL-003, a Xylanase-Producing Bacterium Isolated from Soil Found in Forest Residue.</title>
        <authorList>
            <person name="Shin S.H."/>
            <person name="Kim S."/>
            <person name="Kim J.Y."/>
            <person name="Song H.Y."/>
            <person name="Cho S.J."/>
            <person name="Kim D.R."/>
            <person name="Lee K.I."/>
            <person name="Lim H.K."/>
            <person name="Park N.J."/>
            <person name="Hwang I.T."/>
            <person name="Yang K.S."/>
        </authorList>
    </citation>
    <scope>NUCLEOTIDE SEQUENCE [LARGE SCALE GENOMIC DNA]</scope>
    <source>
        <strain evidence="2 3">HPL-003</strain>
    </source>
</reference>
<dbReference type="Pfam" id="PF14907">
    <property type="entry name" value="NTP_transf_5"/>
    <property type="match status" value="1"/>
</dbReference>
<dbReference type="InterPro" id="IPR053521">
    <property type="entry name" value="McjB-like"/>
</dbReference>
<dbReference type="STRING" id="985665.HPL003_14080"/>
<dbReference type="eggNOG" id="COG1216">
    <property type="taxonomic scope" value="Bacteria"/>
</dbReference>
<dbReference type="Pfam" id="PF13471">
    <property type="entry name" value="Transglut_core3"/>
    <property type="match status" value="1"/>
</dbReference>
<dbReference type="NCBIfam" id="NF033537">
    <property type="entry name" value="lasso_biosyn_B2"/>
    <property type="match status" value="1"/>
</dbReference>
<protein>
    <recommendedName>
        <fullName evidence="1">Microcin J25-processing protein McjB C-terminal domain-containing protein</fullName>
    </recommendedName>
</protein>
<evidence type="ECO:0000313" key="3">
    <source>
        <dbReference type="Proteomes" id="UP000005876"/>
    </source>
</evidence>
<dbReference type="EMBL" id="CP003107">
    <property type="protein sequence ID" value="AET59567.1"/>
    <property type="molecule type" value="Genomic_DNA"/>
</dbReference>
<proteinExistence type="predicted"/>
<dbReference type="AlphaFoldDB" id="G7W0E6"/>
<dbReference type="Proteomes" id="UP000005876">
    <property type="component" value="Chromosome"/>
</dbReference>
<feature type="domain" description="Microcin J25-processing protein McjB C-terminal" evidence="1">
    <location>
        <begin position="46"/>
        <end position="138"/>
    </location>
</feature>